<reference evidence="4" key="1">
    <citation type="journal article" date="2019" name="Int. J. Syst. Evol. Microbiol.">
        <title>The Global Catalogue of Microorganisms (GCM) 10K type strain sequencing project: providing services to taxonomists for standard genome sequencing and annotation.</title>
        <authorList>
            <consortium name="The Broad Institute Genomics Platform"/>
            <consortium name="The Broad Institute Genome Sequencing Center for Infectious Disease"/>
            <person name="Wu L."/>
            <person name="Ma J."/>
        </authorList>
    </citation>
    <scope>NUCLEOTIDE SEQUENCE [LARGE SCALE GENOMIC DNA]</scope>
    <source>
        <strain evidence="4">KCTC 52366</strain>
    </source>
</reference>
<name>A0ABV7GNU3_9RHOB</name>
<evidence type="ECO:0000259" key="2">
    <source>
        <dbReference type="PROSITE" id="PS51781"/>
    </source>
</evidence>
<dbReference type="InterPro" id="IPR003646">
    <property type="entry name" value="SH3-like_bac-type"/>
</dbReference>
<gene>
    <name evidence="3" type="ORF">ACFOGP_04560</name>
</gene>
<feature type="chain" id="PRO_5046712630" evidence="1">
    <location>
        <begin position="27"/>
        <end position="246"/>
    </location>
</feature>
<evidence type="ECO:0000313" key="4">
    <source>
        <dbReference type="Proteomes" id="UP001595632"/>
    </source>
</evidence>
<sequence length="246" mass="26846">MTHPFKPALKGVFLAATLGLPGAAIAQGVQQAVIDFVQCYEEPAAAETIVDMATGGILNLSAKWHEDSSSCFPFNGGGLTINGITFDTICAFDENVNVPGWSTYFERGPGTSPGTFLELRSQASVSVLESWALQLSPSGYGIDIDTLYGGGAYVMCSSWSMESDSYIEDVEIYEEYQDAMVVDPDGYTNIRSGPGTNHAIIGRVYADEINMEVIPTNQGWWQVRTYDGVEGWMHSSRIELVYFDQN</sequence>
<organism evidence="3 4">
    <name type="scientific">Psychromarinibacter halotolerans</name>
    <dbReference type="NCBI Taxonomy" id="1775175"/>
    <lineage>
        <taxon>Bacteria</taxon>
        <taxon>Pseudomonadati</taxon>
        <taxon>Pseudomonadota</taxon>
        <taxon>Alphaproteobacteria</taxon>
        <taxon>Rhodobacterales</taxon>
        <taxon>Paracoccaceae</taxon>
        <taxon>Psychromarinibacter</taxon>
    </lineage>
</organism>
<keyword evidence="1" id="KW-0732">Signal</keyword>
<feature type="domain" description="SH3b" evidence="2">
    <location>
        <begin position="176"/>
        <end position="242"/>
    </location>
</feature>
<accession>A0ABV7GNU3</accession>
<dbReference type="EMBL" id="JBHRTB010000010">
    <property type="protein sequence ID" value="MFC3141966.1"/>
    <property type="molecule type" value="Genomic_DNA"/>
</dbReference>
<evidence type="ECO:0000313" key="3">
    <source>
        <dbReference type="EMBL" id="MFC3141966.1"/>
    </source>
</evidence>
<evidence type="ECO:0000256" key="1">
    <source>
        <dbReference type="SAM" id="SignalP"/>
    </source>
</evidence>
<protein>
    <submittedName>
        <fullName evidence="3">SH3 domain-containing protein</fullName>
    </submittedName>
</protein>
<dbReference type="RefSeq" id="WP_275631789.1">
    <property type="nucleotide sequence ID" value="NZ_JARGYD010000002.1"/>
</dbReference>
<dbReference type="Pfam" id="PF08239">
    <property type="entry name" value="SH3_3"/>
    <property type="match status" value="1"/>
</dbReference>
<dbReference type="PROSITE" id="PS51781">
    <property type="entry name" value="SH3B"/>
    <property type="match status" value="1"/>
</dbReference>
<feature type="signal peptide" evidence="1">
    <location>
        <begin position="1"/>
        <end position="26"/>
    </location>
</feature>
<comment type="caution">
    <text evidence="3">The sequence shown here is derived from an EMBL/GenBank/DDBJ whole genome shotgun (WGS) entry which is preliminary data.</text>
</comment>
<keyword evidence="4" id="KW-1185">Reference proteome</keyword>
<proteinExistence type="predicted"/>
<dbReference type="Proteomes" id="UP001595632">
    <property type="component" value="Unassembled WGS sequence"/>
</dbReference>
<dbReference type="Gene3D" id="2.30.30.40">
    <property type="entry name" value="SH3 Domains"/>
    <property type="match status" value="1"/>
</dbReference>